<evidence type="ECO:0000256" key="7">
    <source>
        <dbReference type="ARBA" id="ARBA00023033"/>
    </source>
</evidence>
<keyword evidence="3" id="KW-0349">Heme</keyword>
<keyword evidence="4" id="KW-0479">Metal-binding</keyword>
<dbReference type="InterPro" id="IPR050196">
    <property type="entry name" value="Cytochrome_P450_Monoox"/>
</dbReference>
<evidence type="ECO:0000256" key="5">
    <source>
        <dbReference type="ARBA" id="ARBA00023002"/>
    </source>
</evidence>
<keyword evidence="6" id="KW-0408">Iron</keyword>
<reference evidence="8" key="2">
    <citation type="submission" date="2023-03" db="EMBL/GenBank/DDBJ databases">
        <authorList>
            <person name="Inwood S.N."/>
            <person name="Skelly J.G."/>
            <person name="Guhlin J."/>
            <person name="Harrop T.W.R."/>
            <person name="Goldson S.G."/>
            <person name="Dearden P.K."/>
        </authorList>
    </citation>
    <scope>NUCLEOTIDE SEQUENCE</scope>
    <source>
        <strain evidence="8">Lincoln</strain>
        <tissue evidence="8">Whole body</tissue>
    </source>
</reference>
<dbReference type="PANTHER" id="PTHR24291:SF201">
    <property type="entry name" value="CYTOCHROME P450, FAMILY 4, SUBFAMILY B, POLYPEPTIDE 7"/>
    <property type="match status" value="1"/>
</dbReference>
<accession>A0AA39FL77</accession>
<dbReference type="SUPFAM" id="SSF48264">
    <property type="entry name" value="Cytochrome P450"/>
    <property type="match status" value="1"/>
</dbReference>
<evidence type="ECO:0000256" key="4">
    <source>
        <dbReference type="ARBA" id="ARBA00022723"/>
    </source>
</evidence>
<dbReference type="GO" id="GO:0016705">
    <property type="term" value="F:oxidoreductase activity, acting on paired donors, with incorporation or reduction of molecular oxygen"/>
    <property type="evidence" value="ECO:0007669"/>
    <property type="project" value="InterPro"/>
</dbReference>
<dbReference type="Pfam" id="PF00067">
    <property type="entry name" value="p450"/>
    <property type="match status" value="1"/>
</dbReference>
<dbReference type="PANTHER" id="PTHR24291">
    <property type="entry name" value="CYTOCHROME P450 FAMILY 4"/>
    <property type="match status" value="1"/>
</dbReference>
<evidence type="ECO:0000256" key="3">
    <source>
        <dbReference type="ARBA" id="ARBA00022617"/>
    </source>
</evidence>
<organism evidence="8 9">
    <name type="scientific">Microctonus hyperodae</name>
    <name type="common">Parasitoid wasp</name>
    <dbReference type="NCBI Taxonomy" id="165561"/>
    <lineage>
        <taxon>Eukaryota</taxon>
        <taxon>Metazoa</taxon>
        <taxon>Ecdysozoa</taxon>
        <taxon>Arthropoda</taxon>
        <taxon>Hexapoda</taxon>
        <taxon>Insecta</taxon>
        <taxon>Pterygota</taxon>
        <taxon>Neoptera</taxon>
        <taxon>Endopterygota</taxon>
        <taxon>Hymenoptera</taxon>
        <taxon>Apocrita</taxon>
        <taxon>Ichneumonoidea</taxon>
        <taxon>Braconidae</taxon>
        <taxon>Euphorinae</taxon>
        <taxon>Microctonus</taxon>
    </lineage>
</organism>
<dbReference type="InterPro" id="IPR036396">
    <property type="entry name" value="Cyt_P450_sf"/>
</dbReference>
<keyword evidence="9" id="KW-1185">Reference proteome</keyword>
<proteinExistence type="inferred from homology"/>
<evidence type="ECO:0000256" key="2">
    <source>
        <dbReference type="ARBA" id="ARBA00010617"/>
    </source>
</evidence>
<evidence type="ECO:0008006" key="10">
    <source>
        <dbReference type="Google" id="ProtNLM"/>
    </source>
</evidence>
<comment type="cofactor">
    <cofactor evidence="1">
        <name>heme</name>
        <dbReference type="ChEBI" id="CHEBI:30413"/>
    </cofactor>
</comment>
<dbReference type="Gene3D" id="1.10.630.10">
    <property type="entry name" value="Cytochrome P450"/>
    <property type="match status" value="1"/>
</dbReference>
<evidence type="ECO:0000313" key="9">
    <source>
        <dbReference type="Proteomes" id="UP001168972"/>
    </source>
</evidence>
<reference evidence="8" key="1">
    <citation type="journal article" date="2023" name="bioRxiv">
        <title>Scaffold-level genome assemblies of two parasitoid biocontrol wasps reveal the parthenogenesis mechanism and an associated novel virus.</title>
        <authorList>
            <person name="Inwood S."/>
            <person name="Skelly J."/>
            <person name="Guhlin J."/>
            <person name="Harrop T."/>
            <person name="Goldson S."/>
            <person name="Dearden P."/>
        </authorList>
    </citation>
    <scope>NUCLEOTIDE SEQUENCE</scope>
    <source>
        <strain evidence="8">Lincoln</strain>
        <tissue evidence="8">Whole body</tissue>
    </source>
</reference>
<dbReference type="EMBL" id="JAQQBR010000208">
    <property type="protein sequence ID" value="KAK0171486.1"/>
    <property type="molecule type" value="Genomic_DNA"/>
</dbReference>
<evidence type="ECO:0000313" key="8">
    <source>
        <dbReference type="EMBL" id="KAK0171486.1"/>
    </source>
</evidence>
<dbReference type="InterPro" id="IPR001128">
    <property type="entry name" value="Cyt_P450"/>
</dbReference>
<dbReference type="GO" id="GO:0020037">
    <property type="term" value="F:heme binding"/>
    <property type="evidence" value="ECO:0007669"/>
    <property type="project" value="InterPro"/>
</dbReference>
<evidence type="ECO:0000256" key="6">
    <source>
        <dbReference type="ARBA" id="ARBA00023004"/>
    </source>
</evidence>
<protein>
    <recommendedName>
        <fullName evidence="10">Cytochrome P450</fullName>
    </recommendedName>
</protein>
<dbReference type="Proteomes" id="UP001168972">
    <property type="component" value="Unassembled WGS sequence"/>
</dbReference>
<keyword evidence="5" id="KW-0560">Oxidoreductase</keyword>
<gene>
    <name evidence="8" type="ORF">PV327_011223</name>
</gene>
<keyword evidence="7" id="KW-0503">Monooxygenase</keyword>
<sequence>MVDNIFNGYGPKMRAHRKLLMPLINGQHLRNYIETFNKEVCRYIDALSVKTKSEVFDIYNETQYCLADITFETVLGISGVAQNTGDLTVPHAMETKHGRAFKSATTTIHEFISKIINEKKSLYMALERGESKVEKPKPSILDLLIENVIITSAMDDQEVLDDIIALLFGVFVIFGKFSKS</sequence>
<dbReference type="AlphaFoldDB" id="A0AA39FL77"/>
<dbReference type="GO" id="GO:0005506">
    <property type="term" value="F:iron ion binding"/>
    <property type="evidence" value="ECO:0007669"/>
    <property type="project" value="InterPro"/>
</dbReference>
<dbReference type="GO" id="GO:0004497">
    <property type="term" value="F:monooxygenase activity"/>
    <property type="evidence" value="ECO:0007669"/>
    <property type="project" value="UniProtKB-KW"/>
</dbReference>
<comment type="similarity">
    <text evidence="2">Belongs to the cytochrome P450 family.</text>
</comment>
<name>A0AA39FL77_MICHY</name>
<evidence type="ECO:0000256" key="1">
    <source>
        <dbReference type="ARBA" id="ARBA00001971"/>
    </source>
</evidence>
<comment type="caution">
    <text evidence="8">The sequence shown here is derived from an EMBL/GenBank/DDBJ whole genome shotgun (WGS) entry which is preliminary data.</text>
</comment>